<evidence type="ECO:0000313" key="3">
    <source>
        <dbReference type="Proteomes" id="UP000028623"/>
    </source>
</evidence>
<keyword evidence="3" id="KW-1185">Reference proteome</keyword>
<dbReference type="RefSeq" id="WP_034975827.1">
    <property type="nucleotide sequence ID" value="NZ_FOFI01000003.1"/>
</dbReference>
<dbReference type="EMBL" id="JPLY01000003">
    <property type="protein sequence ID" value="KFC22269.1"/>
    <property type="molecule type" value="Genomic_DNA"/>
</dbReference>
<dbReference type="STRING" id="421072.SAMN04488097_2625"/>
<organism evidence="2 3">
    <name type="scientific">Epilithonimonas lactis</name>
    <dbReference type="NCBI Taxonomy" id="421072"/>
    <lineage>
        <taxon>Bacteria</taxon>
        <taxon>Pseudomonadati</taxon>
        <taxon>Bacteroidota</taxon>
        <taxon>Flavobacteriia</taxon>
        <taxon>Flavobacteriales</taxon>
        <taxon>Weeksellaceae</taxon>
        <taxon>Chryseobacterium group</taxon>
        <taxon>Epilithonimonas</taxon>
    </lineage>
</organism>
<name>A0A085BIH4_9FLAO</name>
<sequence length="184" mass="21711">MGYFLKISIFTVFIILCPLNLFAQTESLNDEKYKTAKIIFENADHQQIQNINYKISNVKSKNNKVILNNSETIKFKGIDFKGLSIIERGLLNPKEISGDSRISICCIEELLLLNPNKATRRFRIWVFPYNETLYETLENEFYRNKKPSEYYFELQNENYAENMTWQDFVKDAKLTFIAFGKNIE</sequence>
<feature type="chain" id="PRO_5001786991" evidence="1">
    <location>
        <begin position="24"/>
        <end position="184"/>
    </location>
</feature>
<feature type="signal peptide" evidence="1">
    <location>
        <begin position="1"/>
        <end position="23"/>
    </location>
</feature>
<gene>
    <name evidence="2" type="ORF">IO89_10025</name>
</gene>
<evidence type="ECO:0000256" key="1">
    <source>
        <dbReference type="SAM" id="SignalP"/>
    </source>
</evidence>
<evidence type="ECO:0000313" key="2">
    <source>
        <dbReference type="EMBL" id="KFC22269.1"/>
    </source>
</evidence>
<dbReference type="AlphaFoldDB" id="A0A085BIH4"/>
<dbReference type="OrthoDB" id="851130at2"/>
<comment type="caution">
    <text evidence="2">The sequence shown here is derived from an EMBL/GenBank/DDBJ whole genome shotgun (WGS) entry which is preliminary data.</text>
</comment>
<protein>
    <submittedName>
        <fullName evidence="2">Uncharacterized protein</fullName>
    </submittedName>
</protein>
<dbReference type="Proteomes" id="UP000028623">
    <property type="component" value="Unassembled WGS sequence"/>
</dbReference>
<keyword evidence="1" id="KW-0732">Signal</keyword>
<proteinExistence type="predicted"/>
<dbReference type="eggNOG" id="ENOG503460M">
    <property type="taxonomic scope" value="Bacteria"/>
</dbReference>
<accession>A0A085BIH4</accession>
<reference evidence="2 3" key="1">
    <citation type="submission" date="2014-07" db="EMBL/GenBank/DDBJ databases">
        <title>Epilithonimonas lactis LMG 22401 Genome.</title>
        <authorList>
            <person name="Pipes S.E."/>
            <person name="Stropko S.J."/>
        </authorList>
    </citation>
    <scope>NUCLEOTIDE SEQUENCE [LARGE SCALE GENOMIC DNA]</scope>
    <source>
        <strain evidence="2 3">LMG 24401</strain>
    </source>
</reference>